<feature type="compositionally biased region" description="Pro residues" evidence="1">
    <location>
        <begin position="34"/>
        <end position="43"/>
    </location>
</feature>
<dbReference type="AlphaFoldDB" id="A0A060NPM9"/>
<dbReference type="PANTHER" id="PTHR32329:SF2">
    <property type="entry name" value="BIFUNCTIONAL PROTEIN [INCLUDES 2-HYDROXYACYL-COA DEHYDRATASE (N-TER) AND ITS ACTIVATOR DOMAIN (C_TERM)"/>
    <property type="match status" value="1"/>
</dbReference>
<organism evidence="2 3">
    <name type="scientific">Serpentinimonas maccroryi</name>
    <dbReference type="NCBI Taxonomy" id="1458426"/>
    <lineage>
        <taxon>Bacteria</taxon>
        <taxon>Pseudomonadati</taxon>
        <taxon>Pseudomonadota</taxon>
        <taxon>Betaproteobacteria</taxon>
        <taxon>Burkholderiales</taxon>
        <taxon>Comamonadaceae</taxon>
        <taxon>Serpentinimonas</taxon>
    </lineage>
</organism>
<name>A0A060NPM9_9BURK</name>
<protein>
    <submittedName>
        <fullName evidence="2">Uncharacterized protein conserved in bacteria</fullName>
    </submittedName>
</protein>
<dbReference type="Proteomes" id="UP000066014">
    <property type="component" value="Chromosome"/>
</dbReference>
<evidence type="ECO:0000256" key="1">
    <source>
        <dbReference type="SAM" id="MobiDB-lite"/>
    </source>
</evidence>
<proteinExistence type="predicted"/>
<dbReference type="KEGG" id="cbab:SMCB_1087"/>
<dbReference type="EMBL" id="AP014569">
    <property type="protein sequence ID" value="BAO83315.1"/>
    <property type="molecule type" value="Genomic_DNA"/>
</dbReference>
<sequence>MSVSEASRGLSALQQIRVVTEHPNPTVVKRAPQGLPPLGPSASPPSQGSASGHYRAYKPRPFTREERDKVTILFGGLHWRAERLMQGGMENLGYRVQVLPNPTRADLLTGREVADIGQCCPTSFVTGNLANFLSGETKRIGAERVNQEYIYITAGACGACRFGQYHQSYELALRNVGLESFRLFLLEQTKVDQGPAHGGGLELNPAFTLGAVWGVLLADVVQDLEYQVRPYEKNPGETSRVARESIEYLYQTMRERPERGKKWGPLVWHFATPYFVNALREVRRRFDAIEVDRLRVKPLVKITGEFYLQTVEGDANYNIHSWLESEGAEVYPAPVAIWLDYLLRFGRQKAEERFGIEPGARRQNATYAAIQTLLRWTYNRMRHALGDVPHALPEQTVLRDLAAPYFHKRLSGGEGDMLIGKALWAHLHKKAHMTCELSPYACMPNTMSIGAMAAVQGKYPDLLYAPIEIKGDAEVHALSRCQMILTEAKKRAVREFDSVLQRIGLTEAQLAAEVAARPELSRATYRVPHYGVAGTAANLALHIAHLKGLPGVRA</sequence>
<keyword evidence="3" id="KW-1185">Reference proteome</keyword>
<dbReference type="HOGENOM" id="CLU_027953_0_0_4"/>
<dbReference type="STRING" id="1458426.SMCB_1087"/>
<dbReference type="PANTHER" id="PTHR32329">
    <property type="entry name" value="BIFUNCTIONAL PROTEIN [INCLUDES 2-HYDROXYACYL-COA DEHYDRATASE (N-TER) AND ITS ACTIVATOR DOMAIN (C_TERM)-RELATED"/>
    <property type="match status" value="1"/>
</dbReference>
<accession>A0A060NPM9</accession>
<dbReference type="InterPro" id="IPR051805">
    <property type="entry name" value="Dehydratase_Activator_Redct"/>
</dbReference>
<evidence type="ECO:0000313" key="2">
    <source>
        <dbReference type="EMBL" id="BAO83315.1"/>
    </source>
</evidence>
<feature type="region of interest" description="Disordered" evidence="1">
    <location>
        <begin position="21"/>
        <end position="61"/>
    </location>
</feature>
<reference evidence="2 3" key="1">
    <citation type="journal article" date="2014" name="Nat. Commun.">
        <title>Physiological and genomic features of highly alkaliphilic hydrogen-utilizing Betaproteobacteria from a continental serpentinizing site.</title>
        <authorList>
            <person name="Suzuki S."/>
            <person name="Kuenen J.G."/>
            <person name="Schipper K."/>
            <person name="van der Velde S."/>
            <person name="Ishii S."/>
            <person name="Wu A."/>
            <person name="Sorokin D.Y."/>
            <person name="Tenney A."/>
            <person name="Meng X.Y."/>
            <person name="Morrill P.L."/>
            <person name="Kamagata Y."/>
            <person name="Muyzer G."/>
            <person name="Nealson K.H."/>
        </authorList>
    </citation>
    <scope>NUCLEOTIDE SEQUENCE [LARGE SCALE GENOMIC DNA]</scope>
    <source>
        <strain evidence="2 3">B1</strain>
    </source>
</reference>
<evidence type="ECO:0000313" key="3">
    <source>
        <dbReference type="Proteomes" id="UP000066014"/>
    </source>
</evidence>
<dbReference type="RefSeq" id="WP_197539316.1">
    <property type="nucleotide sequence ID" value="NZ_AP014569.1"/>
</dbReference>
<gene>
    <name evidence="2" type="ORF">SMCB_1087</name>
</gene>